<reference evidence="3" key="1">
    <citation type="journal article" date="2019" name="Int. J. Syst. Evol. Microbiol.">
        <title>The Global Catalogue of Microorganisms (GCM) 10K type strain sequencing project: providing services to taxonomists for standard genome sequencing and annotation.</title>
        <authorList>
            <consortium name="The Broad Institute Genomics Platform"/>
            <consortium name="The Broad Institute Genome Sequencing Center for Infectious Disease"/>
            <person name="Wu L."/>
            <person name="Ma J."/>
        </authorList>
    </citation>
    <scope>NUCLEOTIDE SEQUENCE [LARGE SCALE GENOMIC DNA]</scope>
    <source>
        <strain evidence="3">TBRC 5832</strain>
    </source>
</reference>
<feature type="transmembrane region" description="Helical" evidence="1">
    <location>
        <begin position="144"/>
        <end position="162"/>
    </location>
</feature>
<accession>A0ABV8IVP2</accession>
<organism evidence="2 3">
    <name type="scientific">Actinoplanes subglobosus</name>
    <dbReference type="NCBI Taxonomy" id="1547892"/>
    <lineage>
        <taxon>Bacteria</taxon>
        <taxon>Bacillati</taxon>
        <taxon>Actinomycetota</taxon>
        <taxon>Actinomycetes</taxon>
        <taxon>Micromonosporales</taxon>
        <taxon>Micromonosporaceae</taxon>
        <taxon>Actinoplanes</taxon>
    </lineage>
</organism>
<evidence type="ECO:0000256" key="1">
    <source>
        <dbReference type="SAM" id="Phobius"/>
    </source>
</evidence>
<gene>
    <name evidence="2" type="ORF">ACFO0C_25710</name>
</gene>
<evidence type="ECO:0000313" key="3">
    <source>
        <dbReference type="Proteomes" id="UP001595867"/>
    </source>
</evidence>
<comment type="caution">
    <text evidence="2">The sequence shown here is derived from an EMBL/GenBank/DDBJ whole genome shotgun (WGS) entry which is preliminary data.</text>
</comment>
<keyword evidence="1" id="KW-1133">Transmembrane helix</keyword>
<keyword evidence="1" id="KW-0812">Transmembrane</keyword>
<dbReference type="EMBL" id="JBHSBL010000019">
    <property type="protein sequence ID" value="MFC4068339.1"/>
    <property type="molecule type" value="Genomic_DNA"/>
</dbReference>
<keyword evidence="1" id="KW-0472">Membrane</keyword>
<evidence type="ECO:0000313" key="2">
    <source>
        <dbReference type="EMBL" id="MFC4068339.1"/>
    </source>
</evidence>
<feature type="transmembrane region" description="Helical" evidence="1">
    <location>
        <begin position="348"/>
        <end position="365"/>
    </location>
</feature>
<proteinExistence type="predicted"/>
<protein>
    <submittedName>
        <fullName evidence="2">Uncharacterized protein</fullName>
    </submittedName>
</protein>
<feature type="transmembrane region" description="Helical" evidence="1">
    <location>
        <begin position="21"/>
        <end position="48"/>
    </location>
</feature>
<feature type="transmembrane region" description="Helical" evidence="1">
    <location>
        <begin position="85"/>
        <end position="103"/>
    </location>
</feature>
<feature type="transmembrane region" description="Helical" evidence="1">
    <location>
        <begin position="60"/>
        <end position="78"/>
    </location>
</feature>
<feature type="transmembrane region" description="Helical" evidence="1">
    <location>
        <begin position="252"/>
        <end position="275"/>
    </location>
</feature>
<dbReference type="RefSeq" id="WP_378069240.1">
    <property type="nucleotide sequence ID" value="NZ_JBHSBL010000019.1"/>
</dbReference>
<dbReference type="Proteomes" id="UP001595867">
    <property type="component" value="Unassembled WGS sequence"/>
</dbReference>
<sequence length="584" mass="63062">MRRRLIEFTVRSARKVGRRARIVGELLMAHWRTIAGWTVVLVVVALVVAGQGRVRPAAHFLLFWFLCLVAVAAVLVAGRRWPIDALLAMAAGASALAWIVRYPPEEGVASSVLAEGGVMGQFHPALENTQGGLADQLPWPANDILSALLCVVMGSASAVVAWRCRVRTSVPILVLAGMILEVVPDPTPYSAVVFPNWRAVAIPAAPLLLLRWWRAPTRAACPATALTLPAPLLRQAAPEVPDASDDSGPANWIGAVSAMVALAGLLLFVPIHFGYSAFYSQYGLQPEDVGIGYAQAITLQLDRILLASIALAVVLAVTVALVVNAVNKRGLSLFRVRFGVVPSPASRRACAVATVTVLLLAGFYVRERIQPPYYSENGIPVNPEQSSFLNLRTTVVEATWVADGPTPALPRRMLKLATVNGETIFWNNVTSNVVTVPSEAVVMTNLSSTAISVYGRREFGTPASGWMMFDAEANPLRLEGLQKTLSLDRNCWPTNDWLTGLAYDRGLVLTAVFPPEYRRYGLEGPAPYLLYGPGYRLLNADLLAAGAEPETAAWFPSPSIEAEMRQAAERGQRIRAGTESCKTD</sequence>
<feature type="transmembrane region" description="Helical" evidence="1">
    <location>
        <begin position="304"/>
        <end position="327"/>
    </location>
</feature>
<keyword evidence="3" id="KW-1185">Reference proteome</keyword>
<name>A0ABV8IVP2_9ACTN</name>